<organism evidence="1 2">
    <name type="scientific">Leptospira weilii str. Ecochallenge</name>
    <dbReference type="NCBI Taxonomy" id="1049986"/>
    <lineage>
        <taxon>Bacteria</taxon>
        <taxon>Pseudomonadati</taxon>
        <taxon>Spirochaetota</taxon>
        <taxon>Spirochaetia</taxon>
        <taxon>Leptospirales</taxon>
        <taxon>Leptospiraceae</taxon>
        <taxon>Leptospira</taxon>
    </lineage>
</organism>
<proteinExistence type="predicted"/>
<protein>
    <submittedName>
        <fullName evidence="1">Uncharacterized protein</fullName>
    </submittedName>
</protein>
<accession>N1U729</accession>
<comment type="caution">
    <text evidence="1">The sequence shown here is derived from an EMBL/GenBank/DDBJ whole genome shotgun (WGS) entry which is preliminary data.</text>
</comment>
<dbReference type="Proteomes" id="UP000012249">
    <property type="component" value="Unassembled WGS sequence"/>
</dbReference>
<evidence type="ECO:0000313" key="1">
    <source>
        <dbReference type="EMBL" id="EMY14877.1"/>
    </source>
</evidence>
<dbReference type="EMBL" id="AHMI02000134">
    <property type="protein sequence ID" value="EMY14877.1"/>
    <property type="molecule type" value="Genomic_DNA"/>
</dbReference>
<reference evidence="1 2" key="1">
    <citation type="submission" date="2013-02" db="EMBL/GenBank/DDBJ databases">
        <authorList>
            <person name="Harkins D.M."/>
            <person name="Durkin A.S."/>
            <person name="Brinkac L.M."/>
            <person name="Haft D.H."/>
            <person name="Selengut J.D."/>
            <person name="Sanka R."/>
            <person name="DePew J."/>
            <person name="Purushe J."/>
            <person name="Haake D.A."/>
            <person name="Matsunaga J."/>
            <person name="Vinetz J.M."/>
            <person name="Sutton G.G."/>
            <person name="Nierman W.C."/>
            <person name="Fouts D.E."/>
        </authorList>
    </citation>
    <scope>NUCLEOTIDE SEQUENCE [LARGE SCALE GENOMIC DNA]</scope>
    <source>
        <strain evidence="1 2">Ecochallenge</strain>
    </source>
</reference>
<sequence>MQPRIAALEKEWFLELKKLEKNSNPAQALDLLSERAVKRLYKNIGFGMRIC</sequence>
<gene>
    <name evidence="1" type="ORF">LEP1GSC043_4144</name>
</gene>
<evidence type="ECO:0000313" key="2">
    <source>
        <dbReference type="Proteomes" id="UP000012249"/>
    </source>
</evidence>
<name>N1U729_9LEPT</name>
<dbReference type="AlphaFoldDB" id="N1U729"/>